<feature type="non-terminal residue" evidence="9">
    <location>
        <position position="225"/>
    </location>
</feature>
<evidence type="ECO:0000313" key="10">
    <source>
        <dbReference type="Proteomes" id="UP000051717"/>
    </source>
</evidence>
<evidence type="ECO:0000256" key="4">
    <source>
        <dbReference type="ARBA" id="ARBA00022989"/>
    </source>
</evidence>
<dbReference type="Proteomes" id="UP000051717">
    <property type="component" value="Unassembled WGS sequence"/>
</dbReference>
<dbReference type="AlphaFoldDB" id="A0A0S8G2S6"/>
<gene>
    <name evidence="9" type="ORF">AMJ82_11815</name>
</gene>
<dbReference type="InterPro" id="IPR050445">
    <property type="entry name" value="Bact_polysacc_biosynth/exp"/>
</dbReference>
<keyword evidence="5 7" id="KW-0472">Membrane</keyword>
<keyword evidence="6" id="KW-0175">Coiled coil</keyword>
<comment type="caution">
    <text evidence="9">The sequence shown here is derived from an EMBL/GenBank/DDBJ whole genome shotgun (WGS) entry which is preliminary data.</text>
</comment>
<proteinExistence type="predicted"/>
<dbReference type="EMBL" id="LJUI01000166">
    <property type="protein sequence ID" value="KPK66436.1"/>
    <property type="molecule type" value="Genomic_DNA"/>
</dbReference>
<evidence type="ECO:0000313" key="9">
    <source>
        <dbReference type="EMBL" id="KPK66436.1"/>
    </source>
</evidence>
<evidence type="ECO:0000256" key="3">
    <source>
        <dbReference type="ARBA" id="ARBA00022692"/>
    </source>
</evidence>
<feature type="transmembrane region" description="Helical" evidence="7">
    <location>
        <begin position="21"/>
        <end position="42"/>
    </location>
</feature>
<dbReference type="Pfam" id="PF02706">
    <property type="entry name" value="Wzz"/>
    <property type="match status" value="1"/>
</dbReference>
<feature type="domain" description="Polysaccharide chain length determinant N-terminal" evidence="8">
    <location>
        <begin position="5"/>
        <end position="89"/>
    </location>
</feature>
<evidence type="ECO:0000256" key="7">
    <source>
        <dbReference type="SAM" id="Phobius"/>
    </source>
</evidence>
<evidence type="ECO:0000256" key="5">
    <source>
        <dbReference type="ARBA" id="ARBA00023136"/>
    </source>
</evidence>
<comment type="subcellular location">
    <subcellularLocation>
        <location evidence="1">Cell membrane</location>
        <topology evidence="1">Multi-pass membrane protein</topology>
    </subcellularLocation>
</comment>
<accession>A0A0S8G2S6</accession>
<dbReference type="GO" id="GO:0004713">
    <property type="term" value="F:protein tyrosine kinase activity"/>
    <property type="evidence" value="ECO:0007669"/>
    <property type="project" value="TreeGrafter"/>
</dbReference>
<sequence>METTEVSLRSVLRVLVKRRRLIILNVFLVVAAAVVISLVLPYRYTASTTILPAGQESGFGALGALLQTQLPLAGLGAVSQVGIPFLTSPSDLIAAFARSRSVGEAVIQECNLMELWEVDEFIRALRRLEEITEISVTPEGMLVISATERTPELAAKIARTYVQELDRVNRELDVRQIQRRREFIEKRLTETEAALRAAEDSLEAFGESRGTILLEEEAKAAIQAA</sequence>
<dbReference type="PANTHER" id="PTHR32309:SF13">
    <property type="entry name" value="FERRIC ENTEROBACTIN TRANSPORT PROTEIN FEPE"/>
    <property type="match status" value="1"/>
</dbReference>
<evidence type="ECO:0000259" key="8">
    <source>
        <dbReference type="Pfam" id="PF02706"/>
    </source>
</evidence>
<dbReference type="PANTHER" id="PTHR32309">
    <property type="entry name" value="TYROSINE-PROTEIN KINASE"/>
    <property type="match status" value="1"/>
</dbReference>
<dbReference type="InterPro" id="IPR003856">
    <property type="entry name" value="LPS_length_determ_N"/>
</dbReference>
<feature type="coiled-coil region" evidence="6">
    <location>
        <begin position="174"/>
        <end position="201"/>
    </location>
</feature>
<organism evidence="9 10">
    <name type="scientific">candidate division TA06 bacterium SM23_40</name>
    <dbReference type="NCBI Taxonomy" id="1703774"/>
    <lineage>
        <taxon>Bacteria</taxon>
        <taxon>Bacteria division TA06</taxon>
    </lineage>
</organism>
<protein>
    <recommendedName>
        <fullName evidence="8">Polysaccharide chain length determinant N-terminal domain-containing protein</fullName>
    </recommendedName>
</protein>
<evidence type="ECO:0000256" key="6">
    <source>
        <dbReference type="SAM" id="Coils"/>
    </source>
</evidence>
<keyword evidence="3 7" id="KW-0812">Transmembrane</keyword>
<evidence type="ECO:0000256" key="1">
    <source>
        <dbReference type="ARBA" id="ARBA00004651"/>
    </source>
</evidence>
<reference evidence="9 10" key="1">
    <citation type="journal article" date="2015" name="Microbiome">
        <title>Genomic resolution of linkages in carbon, nitrogen, and sulfur cycling among widespread estuary sediment bacteria.</title>
        <authorList>
            <person name="Baker B.J."/>
            <person name="Lazar C.S."/>
            <person name="Teske A.P."/>
            <person name="Dick G.J."/>
        </authorList>
    </citation>
    <scope>NUCLEOTIDE SEQUENCE [LARGE SCALE GENOMIC DNA]</scope>
    <source>
        <strain evidence="9">SM23_40</strain>
    </source>
</reference>
<keyword evidence="2" id="KW-1003">Cell membrane</keyword>
<evidence type="ECO:0000256" key="2">
    <source>
        <dbReference type="ARBA" id="ARBA00022475"/>
    </source>
</evidence>
<name>A0A0S8G2S6_UNCT6</name>
<dbReference type="GO" id="GO:0005886">
    <property type="term" value="C:plasma membrane"/>
    <property type="evidence" value="ECO:0007669"/>
    <property type="project" value="UniProtKB-SubCell"/>
</dbReference>
<keyword evidence="4 7" id="KW-1133">Transmembrane helix</keyword>